<feature type="transmembrane region" description="Helical" evidence="10">
    <location>
        <begin position="429"/>
        <end position="448"/>
    </location>
</feature>
<evidence type="ECO:0000256" key="2">
    <source>
        <dbReference type="ARBA" id="ARBA00022475"/>
    </source>
</evidence>
<keyword evidence="6 10" id="KW-1133">Transmembrane helix</keyword>
<keyword evidence="5 10" id="KW-0552">Olfaction</keyword>
<evidence type="ECO:0000256" key="11">
    <source>
        <dbReference type="SAM" id="MobiDB-lite"/>
    </source>
</evidence>
<feature type="region of interest" description="Disordered" evidence="11">
    <location>
        <begin position="1"/>
        <end position="21"/>
    </location>
</feature>
<feature type="transmembrane region" description="Helical" evidence="10">
    <location>
        <begin position="96"/>
        <end position="116"/>
    </location>
</feature>
<evidence type="ECO:0000256" key="3">
    <source>
        <dbReference type="ARBA" id="ARBA00022606"/>
    </source>
</evidence>
<dbReference type="PANTHER" id="PTHR21137">
    <property type="entry name" value="ODORANT RECEPTOR"/>
    <property type="match status" value="1"/>
</dbReference>
<organism evidence="12">
    <name type="scientific">Drosicha corpulenta</name>
    <dbReference type="NCBI Taxonomy" id="535978"/>
    <lineage>
        <taxon>Eukaryota</taxon>
        <taxon>Metazoa</taxon>
        <taxon>Ecdysozoa</taxon>
        <taxon>Arthropoda</taxon>
        <taxon>Hexapoda</taxon>
        <taxon>Insecta</taxon>
        <taxon>Pterygota</taxon>
        <taxon>Neoptera</taxon>
        <taxon>Paraneoptera</taxon>
        <taxon>Hemiptera</taxon>
        <taxon>Sternorrhyncha</taxon>
        <taxon>Coccoidea</taxon>
        <taxon>Monophlebidae</taxon>
        <taxon>Drosicha</taxon>
    </lineage>
</organism>
<protein>
    <recommendedName>
        <fullName evidence="10">Odorant receptor</fullName>
    </recommendedName>
</protein>
<evidence type="ECO:0000256" key="4">
    <source>
        <dbReference type="ARBA" id="ARBA00022692"/>
    </source>
</evidence>
<dbReference type="GO" id="GO:0005549">
    <property type="term" value="F:odorant binding"/>
    <property type="evidence" value="ECO:0007669"/>
    <property type="project" value="InterPro"/>
</dbReference>
<dbReference type="GO" id="GO:0004984">
    <property type="term" value="F:olfactory receptor activity"/>
    <property type="evidence" value="ECO:0007669"/>
    <property type="project" value="InterPro"/>
</dbReference>
<keyword evidence="4 10" id="KW-0812">Transmembrane</keyword>
<feature type="transmembrane region" description="Helical" evidence="10">
    <location>
        <begin position="233"/>
        <end position="253"/>
    </location>
</feature>
<feature type="transmembrane region" description="Helical" evidence="10">
    <location>
        <begin position="67"/>
        <end position="84"/>
    </location>
</feature>
<keyword evidence="7 10" id="KW-0472">Membrane</keyword>
<dbReference type="GO" id="GO:0007165">
    <property type="term" value="P:signal transduction"/>
    <property type="evidence" value="ECO:0007669"/>
    <property type="project" value="UniProtKB-KW"/>
</dbReference>
<evidence type="ECO:0000256" key="5">
    <source>
        <dbReference type="ARBA" id="ARBA00022725"/>
    </source>
</evidence>
<evidence type="ECO:0000313" key="12">
    <source>
        <dbReference type="EMBL" id="ALV87631.1"/>
    </source>
</evidence>
<dbReference type="Pfam" id="PF02949">
    <property type="entry name" value="7tm_6"/>
    <property type="match status" value="1"/>
</dbReference>
<evidence type="ECO:0000256" key="6">
    <source>
        <dbReference type="ARBA" id="ARBA00022989"/>
    </source>
</evidence>
<dbReference type="GO" id="GO:0005886">
    <property type="term" value="C:plasma membrane"/>
    <property type="evidence" value="ECO:0007669"/>
    <property type="project" value="UniProtKB-SubCell"/>
</dbReference>
<reference evidence="12" key="1">
    <citation type="submission" date="2015-11" db="EMBL/GenBank/DDBJ databases">
        <title>Identification of candidate chemosensory genes in the antennal transcriptome of Drosicha corpulenta (Kuwana).</title>
        <authorList>
            <person name="Zhang Y."/>
            <person name="Gao Q."/>
            <person name="Xie Y."/>
        </authorList>
    </citation>
    <scope>NUCLEOTIDE SEQUENCE</scope>
</reference>
<evidence type="ECO:0000256" key="10">
    <source>
        <dbReference type="RuleBase" id="RU351113"/>
    </source>
</evidence>
<feature type="transmembrane region" description="Helical" evidence="10">
    <location>
        <begin position="355"/>
        <end position="376"/>
    </location>
</feature>
<proteinExistence type="evidence at transcript level"/>
<keyword evidence="3 10" id="KW-0716">Sensory transduction</keyword>
<name>A0A0U3UL42_9HEMI</name>
<evidence type="ECO:0000256" key="8">
    <source>
        <dbReference type="ARBA" id="ARBA00023170"/>
    </source>
</evidence>
<accession>A0A0U3UL42</accession>
<evidence type="ECO:0000256" key="9">
    <source>
        <dbReference type="ARBA" id="ARBA00023224"/>
    </source>
</evidence>
<feature type="transmembrane region" description="Helical" evidence="10">
    <location>
        <begin position="322"/>
        <end position="343"/>
    </location>
</feature>
<evidence type="ECO:0000256" key="1">
    <source>
        <dbReference type="ARBA" id="ARBA00004651"/>
    </source>
</evidence>
<dbReference type="EMBL" id="KU133806">
    <property type="protein sequence ID" value="ALV87631.1"/>
    <property type="molecule type" value="mRNA"/>
</dbReference>
<comment type="subcellular location">
    <subcellularLocation>
        <location evidence="1 10">Cell membrane</location>
        <topology evidence="1 10">Multi-pass membrane protein</topology>
    </subcellularLocation>
</comment>
<comment type="similarity">
    <text evidence="10">Belongs to the insect chemoreceptor superfamily. Heteromeric odorant receptor channel (TC 1.A.69) family.</text>
</comment>
<dbReference type="AlphaFoldDB" id="A0A0U3UL42"/>
<keyword evidence="2" id="KW-1003">Cell membrane</keyword>
<dbReference type="PANTHER" id="PTHR21137:SF35">
    <property type="entry name" value="ODORANT RECEPTOR 19A-RELATED"/>
    <property type="match status" value="1"/>
</dbReference>
<sequence length="453" mass="51891">MSNREEIFNNRTTSEPPPDDNSSRWLIVRVTKILLQLAGFFHVLDDRNVVVAAAGGGNKSHGSGERVYTIALNCFYVATFAGQLKQLQRSSGNLLAIFDVTFCAFGFVNCFLYLWVMRSNANTIRRIAKRIVAEDETSVYRTMTTTIDRNNYFERTSRLLKMFCTYCGPPYFTAVLSFSTFPLFIVLFTDNVAPGDPATMIYPSYYPWPVNTTASYMLTMICVQLPSISIPSFTYTATVGFVTCTMISLRQHFLIVQSRLKALAENVVHQRAAASRVGPQRDNHRLMMRNDSDVVNADLKAIIKYHQFIIEYIEDVMSCFQGIVTTTLTTFVAVMVMIPFLVTTIEGYYLYRMKMICAATVILIIFFIYCFIVEMINDLNESLGEALYNIPWYHYPNAEFRLILPIFIAQLQYRYQMKVFGMFVVNRAFFAQVMKLNFSVLNVTLVIYSRHSS</sequence>
<evidence type="ECO:0000256" key="7">
    <source>
        <dbReference type="ARBA" id="ARBA00023136"/>
    </source>
</evidence>
<keyword evidence="8 10" id="KW-0675">Receptor</keyword>
<dbReference type="InterPro" id="IPR004117">
    <property type="entry name" value="7tm6_olfct_rcpt"/>
</dbReference>
<keyword evidence="9 10" id="KW-0807">Transducer</keyword>
<feature type="transmembrane region" description="Helical" evidence="10">
    <location>
        <begin position="163"/>
        <end position="188"/>
    </location>
</feature>